<protein>
    <submittedName>
        <fullName evidence="2">SFRICE_010294</fullName>
    </submittedName>
</protein>
<organism evidence="2">
    <name type="scientific">Spodoptera frugiperda</name>
    <name type="common">Fall armyworm</name>
    <dbReference type="NCBI Taxonomy" id="7108"/>
    <lineage>
        <taxon>Eukaryota</taxon>
        <taxon>Metazoa</taxon>
        <taxon>Ecdysozoa</taxon>
        <taxon>Arthropoda</taxon>
        <taxon>Hexapoda</taxon>
        <taxon>Insecta</taxon>
        <taxon>Pterygota</taxon>
        <taxon>Neoptera</taxon>
        <taxon>Endopterygota</taxon>
        <taxon>Lepidoptera</taxon>
        <taxon>Glossata</taxon>
        <taxon>Ditrysia</taxon>
        <taxon>Noctuoidea</taxon>
        <taxon>Noctuidae</taxon>
        <taxon>Amphipyrinae</taxon>
        <taxon>Spodoptera</taxon>
    </lineage>
</organism>
<reference evidence="2" key="1">
    <citation type="submission" date="2016-07" db="EMBL/GenBank/DDBJ databases">
        <authorList>
            <person name="Bretaudeau A."/>
        </authorList>
    </citation>
    <scope>NUCLEOTIDE SEQUENCE</scope>
    <source>
        <strain evidence="2">Rice</strain>
        <tissue evidence="2">Whole body</tissue>
    </source>
</reference>
<evidence type="ECO:0000313" key="2">
    <source>
        <dbReference type="EMBL" id="SOQ46120.1"/>
    </source>
</evidence>
<proteinExistence type="predicted"/>
<accession>A0A2H1VZ51</accession>
<dbReference type="EMBL" id="ODYU01005358">
    <property type="protein sequence ID" value="SOQ46120.1"/>
    <property type="molecule type" value="Genomic_DNA"/>
</dbReference>
<feature type="region of interest" description="Disordered" evidence="1">
    <location>
        <begin position="52"/>
        <end position="71"/>
    </location>
</feature>
<evidence type="ECO:0000256" key="1">
    <source>
        <dbReference type="SAM" id="MobiDB-lite"/>
    </source>
</evidence>
<name>A0A2H1VZ51_SPOFR</name>
<dbReference type="AlphaFoldDB" id="A0A2H1VZ51"/>
<gene>
    <name evidence="2" type="ORF">SFRICE_010294</name>
</gene>
<sequence length="97" mass="10255">MDRKSHRTIVGEKGTESPSGTACLLGGSSNVDYVLEYGLGGVPCTLNATHGVNTPRKSSGDVGVAATSRHSNRTTITRPVILARTSFSPLHYELQVD</sequence>